<protein>
    <recommendedName>
        <fullName evidence="3">DUF481 domain-containing protein</fullName>
    </recommendedName>
</protein>
<dbReference type="EMBL" id="BMGS01000008">
    <property type="protein sequence ID" value="GGG52260.1"/>
    <property type="molecule type" value="Genomic_DNA"/>
</dbReference>
<evidence type="ECO:0000313" key="2">
    <source>
        <dbReference type="Proteomes" id="UP000601361"/>
    </source>
</evidence>
<gene>
    <name evidence="1" type="ORF">GCM10011378_30590</name>
</gene>
<sequence length="231" mass="25528">MSCSVYAPLQPGAPLVHKQGEAEVAASAYLTGRLEASAAYSPAKHVIVRAAGGLRSDGRDSAYFRIRQLEVGAGTYQYIDEQWLIGGMLGYGQGRSSRRYRDDFESVFRNSVPTNEYAAHFHKLFGEAYVANDAGWTTFGGACRVSRVQFATLTNRGNPIPLHHMVRVEPMLFMRFGGQGRVPWLQGQVATSVSWSPNSRAANTSTAIRDTREGRLFTSFGLVIYPHLFKE</sequence>
<accession>A0ABQ1X240</accession>
<dbReference type="RefSeq" id="WP_188558733.1">
    <property type="nucleotide sequence ID" value="NZ_BMGS01000008.1"/>
</dbReference>
<evidence type="ECO:0008006" key="3">
    <source>
        <dbReference type="Google" id="ProtNLM"/>
    </source>
</evidence>
<dbReference type="Proteomes" id="UP000601361">
    <property type="component" value="Unassembled WGS sequence"/>
</dbReference>
<evidence type="ECO:0000313" key="1">
    <source>
        <dbReference type="EMBL" id="GGG52260.1"/>
    </source>
</evidence>
<name>A0ABQ1X240_9BACT</name>
<reference evidence="2" key="1">
    <citation type="journal article" date="2019" name="Int. J. Syst. Evol. Microbiol.">
        <title>The Global Catalogue of Microorganisms (GCM) 10K type strain sequencing project: providing services to taxonomists for standard genome sequencing and annotation.</title>
        <authorList>
            <consortium name="The Broad Institute Genomics Platform"/>
            <consortium name="The Broad Institute Genome Sequencing Center for Infectious Disease"/>
            <person name="Wu L."/>
            <person name="Ma J."/>
        </authorList>
    </citation>
    <scope>NUCLEOTIDE SEQUENCE [LARGE SCALE GENOMIC DNA]</scope>
    <source>
        <strain evidence="2">CGMCC 1.12990</strain>
    </source>
</reference>
<organism evidence="1 2">
    <name type="scientific">Hymenobacter glacieicola</name>
    <dbReference type="NCBI Taxonomy" id="1562124"/>
    <lineage>
        <taxon>Bacteria</taxon>
        <taxon>Pseudomonadati</taxon>
        <taxon>Bacteroidota</taxon>
        <taxon>Cytophagia</taxon>
        <taxon>Cytophagales</taxon>
        <taxon>Hymenobacteraceae</taxon>
        <taxon>Hymenobacter</taxon>
    </lineage>
</organism>
<comment type="caution">
    <text evidence="1">The sequence shown here is derived from an EMBL/GenBank/DDBJ whole genome shotgun (WGS) entry which is preliminary data.</text>
</comment>
<keyword evidence="2" id="KW-1185">Reference proteome</keyword>
<proteinExistence type="predicted"/>